<dbReference type="AlphaFoldDB" id="A0A7G5GUY4"/>
<protein>
    <submittedName>
        <fullName evidence="1">Uncharacterized protein</fullName>
    </submittedName>
</protein>
<evidence type="ECO:0000313" key="1">
    <source>
        <dbReference type="EMBL" id="QMW02676.1"/>
    </source>
</evidence>
<dbReference type="EMBL" id="CP059732">
    <property type="protein sequence ID" value="QMW02676.1"/>
    <property type="molecule type" value="Genomic_DNA"/>
</dbReference>
<keyword evidence="2" id="KW-1185">Reference proteome</keyword>
<accession>A0A7G5GUY4</accession>
<dbReference type="KEGG" id="sfol:H3H32_33040"/>
<organism evidence="1 2">
    <name type="scientific">Spirosoma foliorum</name>
    <dbReference type="NCBI Taxonomy" id="2710596"/>
    <lineage>
        <taxon>Bacteria</taxon>
        <taxon>Pseudomonadati</taxon>
        <taxon>Bacteroidota</taxon>
        <taxon>Cytophagia</taxon>
        <taxon>Cytophagales</taxon>
        <taxon>Cytophagaceae</taxon>
        <taxon>Spirosoma</taxon>
    </lineage>
</organism>
<sequence>MMPEQDSVITEISATLEQIRRANQMLAYHRQFKEVDENAIQNFERLKADFIKQLAELMKEMQIDADFHTSP</sequence>
<proteinExistence type="predicted"/>
<name>A0A7G5GUY4_9BACT</name>
<dbReference type="RefSeq" id="WP_182459972.1">
    <property type="nucleotide sequence ID" value="NZ_CP059732.1"/>
</dbReference>
<evidence type="ECO:0000313" key="2">
    <source>
        <dbReference type="Proteomes" id="UP000515369"/>
    </source>
</evidence>
<gene>
    <name evidence="1" type="ORF">H3H32_33040</name>
</gene>
<dbReference type="Proteomes" id="UP000515369">
    <property type="component" value="Chromosome"/>
</dbReference>
<reference evidence="1 2" key="1">
    <citation type="submission" date="2020-07" db="EMBL/GenBank/DDBJ databases">
        <title>Spirosoma foliorum sp. nov., isolated from the leaves on the Nejang mountain Korea, Republic of.</title>
        <authorList>
            <person name="Ho H."/>
            <person name="Lee Y.-J."/>
            <person name="Nurcahyanto D.-A."/>
            <person name="Kim S.-G."/>
        </authorList>
    </citation>
    <scope>NUCLEOTIDE SEQUENCE [LARGE SCALE GENOMIC DNA]</scope>
    <source>
        <strain evidence="1 2">PL0136</strain>
    </source>
</reference>